<evidence type="ECO:0000259" key="2">
    <source>
        <dbReference type="Pfam" id="PF25837"/>
    </source>
</evidence>
<feature type="domain" description="D-apionate lactonase TIM barrel" evidence="3">
    <location>
        <begin position="326"/>
        <end position="489"/>
    </location>
</feature>
<evidence type="ECO:0000259" key="3">
    <source>
        <dbReference type="Pfam" id="PF25838"/>
    </source>
</evidence>
<proteinExistence type="predicted"/>
<feature type="domain" description="D-apionate lactonase N-terminal" evidence="2">
    <location>
        <begin position="3"/>
        <end position="217"/>
    </location>
</feature>
<protein>
    <submittedName>
        <fullName evidence="4">Uncharacterized protein</fullName>
    </submittedName>
</protein>
<feature type="compositionally biased region" description="Low complexity" evidence="1">
    <location>
        <begin position="572"/>
        <end position="589"/>
    </location>
</feature>
<name>A0ABP8PPG3_9ACTN</name>
<keyword evidence="5" id="KW-1185">Reference proteome</keyword>
<dbReference type="Proteomes" id="UP001500503">
    <property type="component" value="Unassembled WGS sequence"/>
</dbReference>
<accession>A0ABP8PPG3</accession>
<dbReference type="Pfam" id="PF25837">
    <property type="entry name" value="Apionate_lact_N"/>
    <property type="match status" value="1"/>
</dbReference>
<comment type="caution">
    <text evidence="4">The sequence shown here is derived from an EMBL/GenBank/DDBJ whole genome shotgun (WGS) entry which is preliminary data.</text>
</comment>
<evidence type="ECO:0000313" key="4">
    <source>
        <dbReference type="EMBL" id="GAA4489860.1"/>
    </source>
</evidence>
<dbReference type="EMBL" id="BAABHF010000015">
    <property type="protein sequence ID" value="GAA4489860.1"/>
    <property type="molecule type" value="Genomic_DNA"/>
</dbReference>
<sequence length="600" mass="64088">MTGAASTEPAPRPLGHGPLRADLLGAALDHVRFAGTPVLRRVYVGVRDRRWRTVPARVLGVEETGDRTTVEVRHDNGDVGFRWTGTITLTDRELTFAMDGRAERDFLRCRVGLCLLHPLHLAGTSVRVRGPGGEHTGRFPERISPHQPLRDIVAMRYHDGGLEVAIELDGDVFETEDQRNWTDASYKTYGTPLALPFPVRLRRGERVRQRMRLRVTGRPGPARAPARGPAGVRLGADGPPLPAIGLQHRGPVPGEASLRALAEAGPAFVHADVRLDLDGWREHVAEAGEVARRLRIPLRVGAARATPGRIAELAGTPVDTLLVFGPRMTTTRELAEAARRAFAGTGVRIGGGSRAHFAELNRADGLPVELLDLLCFPITATAHADDTASVRETLLVHPQVVAQARELARGRPVLVGPVSLRPAWDPWAPDAPPPPPDPRHRGLFGAAWTVGALAALGLAGAAEVSLYETVGPRGVVGAPVWHVLAALRPYAGGRLVRLDLPEGLTGLAVRKDARHLIIVANPSDEPRALDPGGRDWALLEPVAEAGGPRPGGGAPRRARGERPVRDGPLVLPGPSVAISPPAAAFSAPATRTCQERTPDA</sequence>
<feature type="region of interest" description="Disordered" evidence="1">
    <location>
        <begin position="542"/>
        <end position="600"/>
    </location>
</feature>
<dbReference type="InterPro" id="IPR058787">
    <property type="entry name" value="ApnL_M"/>
</dbReference>
<reference evidence="5" key="1">
    <citation type="journal article" date="2019" name="Int. J. Syst. Evol. Microbiol.">
        <title>The Global Catalogue of Microorganisms (GCM) 10K type strain sequencing project: providing services to taxonomists for standard genome sequencing and annotation.</title>
        <authorList>
            <consortium name="The Broad Institute Genomics Platform"/>
            <consortium name="The Broad Institute Genome Sequencing Center for Infectious Disease"/>
            <person name="Wu L."/>
            <person name="Ma J."/>
        </authorList>
    </citation>
    <scope>NUCLEOTIDE SEQUENCE [LARGE SCALE GENOMIC DNA]</scope>
    <source>
        <strain evidence="5">JCM 17933</strain>
    </source>
</reference>
<dbReference type="InterPro" id="IPR058788">
    <property type="entry name" value="ApnL_N"/>
</dbReference>
<organism evidence="4 5">
    <name type="scientific">Actinoallomurus oryzae</name>
    <dbReference type="NCBI Taxonomy" id="502180"/>
    <lineage>
        <taxon>Bacteria</taxon>
        <taxon>Bacillati</taxon>
        <taxon>Actinomycetota</taxon>
        <taxon>Actinomycetes</taxon>
        <taxon>Streptosporangiales</taxon>
        <taxon>Thermomonosporaceae</taxon>
        <taxon>Actinoallomurus</taxon>
    </lineage>
</organism>
<evidence type="ECO:0000313" key="5">
    <source>
        <dbReference type="Proteomes" id="UP001500503"/>
    </source>
</evidence>
<gene>
    <name evidence="4" type="ORF">GCM10023191_021300</name>
</gene>
<dbReference type="Pfam" id="PF25838">
    <property type="entry name" value="Apionate_lact_M"/>
    <property type="match status" value="1"/>
</dbReference>
<evidence type="ECO:0000256" key="1">
    <source>
        <dbReference type="SAM" id="MobiDB-lite"/>
    </source>
</evidence>
<dbReference type="RefSeq" id="WP_345460887.1">
    <property type="nucleotide sequence ID" value="NZ_BAABHF010000015.1"/>
</dbReference>